<reference evidence="7 8" key="1">
    <citation type="submission" date="2019-09" db="EMBL/GenBank/DDBJ databases">
        <authorList>
            <person name="Chandra G."/>
            <person name="Truman W A."/>
        </authorList>
    </citation>
    <scope>NUCLEOTIDE SEQUENCE [LARGE SCALE GENOMIC DNA]</scope>
    <source>
        <strain evidence="7">PS941</strain>
    </source>
</reference>
<name>A0A5E7SQV0_PSEFL</name>
<dbReference type="InterPro" id="IPR009057">
    <property type="entry name" value="Homeodomain-like_sf"/>
</dbReference>
<dbReference type="RefSeq" id="WP_150692502.1">
    <property type="nucleotide sequence ID" value="NZ_CABVJC010000002.1"/>
</dbReference>
<feature type="domain" description="HTH araC/xylS-type" evidence="6">
    <location>
        <begin position="218"/>
        <end position="322"/>
    </location>
</feature>
<evidence type="ECO:0000256" key="4">
    <source>
        <dbReference type="ARBA" id="ARBA00023163"/>
    </source>
</evidence>
<dbReference type="OrthoDB" id="9816461at2"/>
<dbReference type="GO" id="GO:0003700">
    <property type="term" value="F:DNA-binding transcription factor activity"/>
    <property type="evidence" value="ECO:0007669"/>
    <property type="project" value="InterPro"/>
</dbReference>
<dbReference type="Proteomes" id="UP000326452">
    <property type="component" value="Unassembled WGS sequence"/>
</dbReference>
<evidence type="ECO:0000313" key="8">
    <source>
        <dbReference type="Proteomes" id="UP000326452"/>
    </source>
</evidence>
<evidence type="ECO:0000256" key="3">
    <source>
        <dbReference type="ARBA" id="ARBA00023159"/>
    </source>
</evidence>
<dbReference type="AlphaFoldDB" id="A0A5E7SQV0"/>
<evidence type="ECO:0000259" key="6">
    <source>
        <dbReference type="PROSITE" id="PS01124"/>
    </source>
</evidence>
<dbReference type="PANTHER" id="PTHR46796">
    <property type="entry name" value="HTH-TYPE TRANSCRIPTIONAL ACTIVATOR RHAS-RELATED"/>
    <property type="match status" value="1"/>
</dbReference>
<evidence type="ECO:0000313" key="7">
    <source>
        <dbReference type="EMBL" id="VVP88007.1"/>
    </source>
</evidence>
<keyword evidence="1" id="KW-0805">Transcription regulation</keyword>
<dbReference type="InterPro" id="IPR020449">
    <property type="entry name" value="Tscrpt_reg_AraC-type_HTH"/>
</dbReference>
<comment type="function">
    <text evidence="5">Regulatory protein of the TOL plasmid xyl operons. XylS activates the xylXYZLTEGFJQKIH operon required for the degradation of toluene, m-xylene and p-xylene.</text>
</comment>
<dbReference type="GO" id="GO:0043565">
    <property type="term" value="F:sequence-specific DNA binding"/>
    <property type="evidence" value="ECO:0007669"/>
    <property type="project" value="InterPro"/>
</dbReference>
<sequence length="322" mass="36115">MDSLHLITRFSTGEVHPQRRLAAWQDFMSDVYYPIDVAAYNPASFCGVIESTQIGAVGITRFAADAQRAVRRKVHAGCDDSDFFALVMPTMQTEQFTHLGRFGDVAPGQVSVFNSAETYQLDIPNGTRNVTVKIPADQFRAMCPKIDARCGRVDVANSRFVPLLTQFALQASENASCLSPEHVRSLERGLLELAFLMMDVPETDAAGDSRTVIDHFFHRVMAYIAANFHDTDLAPERAAQAHRVSIRYVHKVFQAHDTTFGRELRLARLRHAQKLLRENALHKARPTTIAEVAYNCGFSSQALFSVRFKEAFGYSPRDEKSR</sequence>
<dbReference type="SUPFAM" id="SSF46689">
    <property type="entry name" value="Homeodomain-like"/>
    <property type="match status" value="1"/>
</dbReference>
<dbReference type="PANTHER" id="PTHR46796:SF6">
    <property type="entry name" value="ARAC SUBFAMILY"/>
    <property type="match status" value="1"/>
</dbReference>
<dbReference type="Pfam" id="PF12833">
    <property type="entry name" value="HTH_18"/>
    <property type="match status" value="1"/>
</dbReference>
<keyword evidence="4" id="KW-0804">Transcription</keyword>
<dbReference type="SMART" id="SM00342">
    <property type="entry name" value="HTH_ARAC"/>
    <property type="match status" value="1"/>
</dbReference>
<dbReference type="PROSITE" id="PS01124">
    <property type="entry name" value="HTH_ARAC_FAMILY_2"/>
    <property type="match status" value="1"/>
</dbReference>
<evidence type="ECO:0000256" key="1">
    <source>
        <dbReference type="ARBA" id="ARBA00023015"/>
    </source>
</evidence>
<gene>
    <name evidence="7" type="primary">nphR_1</name>
    <name evidence="7" type="ORF">PS941_01401</name>
</gene>
<dbReference type="Gene3D" id="1.10.10.60">
    <property type="entry name" value="Homeodomain-like"/>
    <property type="match status" value="1"/>
</dbReference>
<dbReference type="Pfam" id="PF14525">
    <property type="entry name" value="AraC_binding_2"/>
    <property type="match status" value="1"/>
</dbReference>
<proteinExistence type="predicted"/>
<keyword evidence="2" id="KW-0238">DNA-binding</keyword>
<dbReference type="InterPro" id="IPR035418">
    <property type="entry name" value="AraC-bd_2"/>
</dbReference>
<dbReference type="InterPro" id="IPR050204">
    <property type="entry name" value="AraC_XylS_family_regulators"/>
</dbReference>
<dbReference type="InterPro" id="IPR018060">
    <property type="entry name" value="HTH_AraC"/>
</dbReference>
<evidence type="ECO:0000256" key="2">
    <source>
        <dbReference type="ARBA" id="ARBA00023125"/>
    </source>
</evidence>
<evidence type="ECO:0000256" key="5">
    <source>
        <dbReference type="ARBA" id="ARBA00037345"/>
    </source>
</evidence>
<protein>
    <submittedName>
        <fullName evidence="7">Transcriptional activator NphR</fullName>
    </submittedName>
</protein>
<dbReference type="EMBL" id="CABVJC010000002">
    <property type="protein sequence ID" value="VVP88007.1"/>
    <property type="molecule type" value="Genomic_DNA"/>
</dbReference>
<organism evidence="7 8">
    <name type="scientific">Pseudomonas fluorescens</name>
    <dbReference type="NCBI Taxonomy" id="294"/>
    <lineage>
        <taxon>Bacteria</taxon>
        <taxon>Pseudomonadati</taxon>
        <taxon>Pseudomonadota</taxon>
        <taxon>Gammaproteobacteria</taxon>
        <taxon>Pseudomonadales</taxon>
        <taxon>Pseudomonadaceae</taxon>
        <taxon>Pseudomonas</taxon>
    </lineage>
</organism>
<keyword evidence="3" id="KW-0010">Activator</keyword>
<accession>A0A5E7SQV0</accession>
<dbReference type="PRINTS" id="PR00032">
    <property type="entry name" value="HTHARAC"/>
</dbReference>